<evidence type="ECO:0000313" key="3">
    <source>
        <dbReference type="Proteomes" id="UP000692954"/>
    </source>
</evidence>
<dbReference type="GO" id="GO:0000398">
    <property type="term" value="P:mRNA splicing, via spliceosome"/>
    <property type="evidence" value="ECO:0007669"/>
    <property type="project" value="InterPro"/>
</dbReference>
<dbReference type="PROSITE" id="PS50082">
    <property type="entry name" value="WD_REPEATS_2"/>
    <property type="match status" value="1"/>
</dbReference>
<dbReference type="EMBL" id="CAJJDN010000350">
    <property type="protein sequence ID" value="CAD8130964.1"/>
    <property type="molecule type" value="Genomic_DNA"/>
</dbReference>
<dbReference type="Proteomes" id="UP000692954">
    <property type="component" value="Unassembled WGS sequence"/>
</dbReference>
<gene>
    <name evidence="2" type="ORF">PSON_ATCC_30995.1.T3500004</name>
</gene>
<dbReference type="GO" id="GO:0071011">
    <property type="term" value="C:precatalytic spliceosome"/>
    <property type="evidence" value="ECO:0007669"/>
    <property type="project" value="TreeGrafter"/>
</dbReference>
<comment type="caution">
    <text evidence="2">The sequence shown here is derived from an EMBL/GenBank/DDBJ whole genome shotgun (WGS) entry which is preliminary data.</text>
</comment>
<organism evidence="2 3">
    <name type="scientific">Paramecium sonneborni</name>
    <dbReference type="NCBI Taxonomy" id="65129"/>
    <lineage>
        <taxon>Eukaryota</taxon>
        <taxon>Sar</taxon>
        <taxon>Alveolata</taxon>
        <taxon>Ciliophora</taxon>
        <taxon>Intramacronucleata</taxon>
        <taxon>Oligohymenophorea</taxon>
        <taxon>Peniculida</taxon>
        <taxon>Parameciidae</taxon>
        <taxon>Paramecium</taxon>
    </lineage>
</organism>
<reference evidence="2" key="1">
    <citation type="submission" date="2021-01" db="EMBL/GenBank/DDBJ databases">
        <authorList>
            <consortium name="Genoscope - CEA"/>
            <person name="William W."/>
        </authorList>
    </citation>
    <scope>NUCLEOTIDE SEQUENCE</scope>
</reference>
<evidence type="ECO:0000313" key="2">
    <source>
        <dbReference type="EMBL" id="CAD8130964.1"/>
    </source>
</evidence>
<dbReference type="InterPro" id="IPR045241">
    <property type="entry name" value="Prp46/PLRG1-like"/>
</dbReference>
<keyword evidence="1" id="KW-0853">WD repeat</keyword>
<dbReference type="GO" id="GO:0000974">
    <property type="term" value="C:Prp19 complex"/>
    <property type="evidence" value="ECO:0007669"/>
    <property type="project" value="TreeGrafter"/>
</dbReference>
<name>A0A8S1RWT7_9CILI</name>
<keyword evidence="3" id="KW-1185">Reference proteome</keyword>
<dbReference type="InterPro" id="IPR001680">
    <property type="entry name" value="WD40_rpt"/>
</dbReference>
<sequence length="191" mass="22783">MAFIPEMLKNPCMAHGQNLDEINKKQFIILFYRIKWNTFFRNFANEIKNLRILKQKQKIRKAQKQKIKKGNYQNYFNNFQSLMKKLELLKQIILTLKKKQIIISDQRDSACRVLDIRARQQIHVLEGHINTIDSIICQEFEPQIGNGSQDSMIKLWDRTSYKCISSLTNHKKISKSLSFSYIRIYILSNYF</sequence>
<dbReference type="GO" id="GO:0071013">
    <property type="term" value="C:catalytic step 2 spliceosome"/>
    <property type="evidence" value="ECO:0007669"/>
    <property type="project" value="TreeGrafter"/>
</dbReference>
<protein>
    <submittedName>
        <fullName evidence="2">Uncharacterized protein</fullName>
    </submittedName>
</protein>
<dbReference type="AlphaFoldDB" id="A0A8S1RWT7"/>
<accession>A0A8S1RWT7</accession>
<dbReference type="PANTHER" id="PTHR19923">
    <property type="entry name" value="WD40 REPEAT PROTEINPRL1/PRL2-RELATED"/>
    <property type="match status" value="1"/>
</dbReference>
<feature type="repeat" description="WD" evidence="1">
    <location>
        <begin position="125"/>
        <end position="166"/>
    </location>
</feature>
<dbReference type="PANTHER" id="PTHR19923:SF0">
    <property type="entry name" value="PLEIOTROPIC REGULATOR 1"/>
    <property type="match status" value="1"/>
</dbReference>
<dbReference type="OrthoDB" id="10256122at2759"/>
<proteinExistence type="predicted"/>
<evidence type="ECO:0000256" key="1">
    <source>
        <dbReference type="PROSITE-ProRule" id="PRU00221"/>
    </source>
</evidence>